<reference evidence="2 3" key="1">
    <citation type="submission" date="2018-02" db="EMBL/GenBank/DDBJ databases">
        <title>The genomes of Aspergillus section Nigri reveals drivers in fungal speciation.</title>
        <authorList>
            <consortium name="DOE Joint Genome Institute"/>
            <person name="Vesth T.C."/>
            <person name="Nybo J."/>
            <person name="Theobald S."/>
            <person name="Brandl J."/>
            <person name="Frisvad J.C."/>
            <person name="Nielsen K.F."/>
            <person name="Lyhne E.K."/>
            <person name="Kogle M.E."/>
            <person name="Kuo A."/>
            <person name="Riley R."/>
            <person name="Clum A."/>
            <person name="Nolan M."/>
            <person name="Lipzen A."/>
            <person name="Salamov A."/>
            <person name="Henrissat B."/>
            <person name="Wiebenga A."/>
            <person name="De vries R.P."/>
            <person name="Grigoriev I.V."/>
            <person name="Mortensen U.H."/>
            <person name="Andersen M.R."/>
            <person name="Baker S.E."/>
        </authorList>
    </citation>
    <scope>NUCLEOTIDE SEQUENCE [LARGE SCALE GENOMIC DNA]</scope>
    <source>
        <strain evidence="2 3">CBS 101889</strain>
    </source>
</reference>
<feature type="region of interest" description="Disordered" evidence="1">
    <location>
        <begin position="1"/>
        <end position="118"/>
    </location>
</feature>
<protein>
    <recommendedName>
        <fullName evidence="4">Mitochondrial carrier protein PET8</fullName>
    </recommendedName>
</protein>
<sequence>MSFLTTVRASIAPRLASATTPVRPAITSALHTSAPRAGLNESDRNRDDLDKIYEEHKHDQLKHSKQGTAKWKQELASNSEASVKADRGDIDSDDKDFATLQERTKGLPNRDGPVNKTQ</sequence>
<evidence type="ECO:0000313" key="3">
    <source>
        <dbReference type="Proteomes" id="UP000248961"/>
    </source>
</evidence>
<dbReference type="RefSeq" id="XP_025554115.1">
    <property type="nucleotide sequence ID" value="XM_025694856.1"/>
</dbReference>
<keyword evidence="3" id="KW-1185">Reference proteome</keyword>
<dbReference type="AlphaFoldDB" id="A0A395I430"/>
<name>A0A395I430_ASPHC</name>
<dbReference type="VEuPathDB" id="FungiDB:BO97DRAFT_403980"/>
<accession>A0A395I430</accession>
<gene>
    <name evidence="2" type="ORF">BO97DRAFT_403980</name>
</gene>
<dbReference type="GeneID" id="37199145"/>
<evidence type="ECO:0000256" key="1">
    <source>
        <dbReference type="SAM" id="MobiDB-lite"/>
    </source>
</evidence>
<dbReference type="Proteomes" id="UP000248961">
    <property type="component" value="Unassembled WGS sequence"/>
</dbReference>
<evidence type="ECO:0008006" key="4">
    <source>
        <dbReference type="Google" id="ProtNLM"/>
    </source>
</evidence>
<organism evidence="2 3">
    <name type="scientific">Aspergillus homomorphus (strain CBS 101889)</name>
    <dbReference type="NCBI Taxonomy" id="1450537"/>
    <lineage>
        <taxon>Eukaryota</taxon>
        <taxon>Fungi</taxon>
        <taxon>Dikarya</taxon>
        <taxon>Ascomycota</taxon>
        <taxon>Pezizomycotina</taxon>
        <taxon>Eurotiomycetes</taxon>
        <taxon>Eurotiomycetidae</taxon>
        <taxon>Eurotiales</taxon>
        <taxon>Aspergillaceae</taxon>
        <taxon>Aspergillus</taxon>
        <taxon>Aspergillus subgen. Circumdati</taxon>
    </lineage>
</organism>
<proteinExistence type="predicted"/>
<feature type="compositionally biased region" description="Basic and acidic residues" evidence="1">
    <location>
        <begin position="41"/>
        <end position="62"/>
    </location>
</feature>
<dbReference type="EMBL" id="KZ824273">
    <property type="protein sequence ID" value="RAL14961.1"/>
    <property type="molecule type" value="Genomic_DNA"/>
</dbReference>
<evidence type="ECO:0000313" key="2">
    <source>
        <dbReference type="EMBL" id="RAL14961.1"/>
    </source>
</evidence>
<dbReference type="OrthoDB" id="529205at2759"/>